<dbReference type="Proteomes" id="UP000279259">
    <property type="component" value="Unassembled WGS sequence"/>
</dbReference>
<dbReference type="InterPro" id="IPR000868">
    <property type="entry name" value="Isochorismatase-like_dom"/>
</dbReference>
<protein>
    <recommendedName>
        <fullName evidence="2">Isochorismatase-like domain-containing protein</fullName>
    </recommendedName>
</protein>
<dbReference type="Gene3D" id="3.40.50.850">
    <property type="entry name" value="Isochorismatase-like"/>
    <property type="match status" value="1"/>
</dbReference>
<dbReference type="PANTHER" id="PTHR14119">
    <property type="entry name" value="HYDROLASE"/>
    <property type="match status" value="1"/>
</dbReference>
<evidence type="ECO:0000256" key="1">
    <source>
        <dbReference type="ARBA" id="ARBA00006336"/>
    </source>
</evidence>
<dbReference type="SUPFAM" id="SSF52499">
    <property type="entry name" value="Isochorismatase-like hydrolases"/>
    <property type="match status" value="1"/>
</dbReference>
<dbReference type="AlphaFoldDB" id="A0A427YR16"/>
<dbReference type="OrthoDB" id="269496at2759"/>
<reference evidence="3 4" key="1">
    <citation type="submission" date="2018-11" db="EMBL/GenBank/DDBJ databases">
        <title>Genome sequence of Saitozyma podzolica DSM 27192.</title>
        <authorList>
            <person name="Aliyu H."/>
            <person name="Gorte O."/>
            <person name="Ochsenreither K."/>
        </authorList>
    </citation>
    <scope>NUCLEOTIDE SEQUENCE [LARGE SCALE GENOMIC DNA]</scope>
    <source>
        <strain evidence="3 4">DSM 27192</strain>
    </source>
</reference>
<accession>A0A427YR16</accession>
<comment type="caution">
    <text evidence="3">The sequence shown here is derived from an EMBL/GenBank/DDBJ whole genome shotgun (WGS) entry which is preliminary data.</text>
</comment>
<evidence type="ECO:0000313" key="3">
    <source>
        <dbReference type="EMBL" id="RSH93522.1"/>
    </source>
</evidence>
<keyword evidence="4" id="KW-1185">Reference proteome</keyword>
<organism evidence="3 4">
    <name type="scientific">Saitozyma podzolica</name>
    <dbReference type="NCBI Taxonomy" id="1890683"/>
    <lineage>
        <taxon>Eukaryota</taxon>
        <taxon>Fungi</taxon>
        <taxon>Dikarya</taxon>
        <taxon>Basidiomycota</taxon>
        <taxon>Agaricomycotina</taxon>
        <taxon>Tremellomycetes</taxon>
        <taxon>Tremellales</taxon>
        <taxon>Trimorphomycetaceae</taxon>
        <taxon>Saitozyma</taxon>
    </lineage>
</organism>
<gene>
    <name evidence="3" type="ORF">EHS25_007878</name>
</gene>
<dbReference type="EMBL" id="RSCD01000004">
    <property type="protein sequence ID" value="RSH93522.1"/>
    <property type="molecule type" value="Genomic_DNA"/>
</dbReference>
<feature type="domain" description="Isochorismatase-like" evidence="2">
    <location>
        <begin position="13"/>
        <end position="180"/>
    </location>
</feature>
<dbReference type="InterPro" id="IPR036380">
    <property type="entry name" value="Isochorismatase-like_sf"/>
</dbReference>
<dbReference type="STRING" id="1890683.A0A427YR16"/>
<dbReference type="PANTHER" id="PTHR14119:SF3">
    <property type="entry name" value="ISOCHORISMATASE DOMAIN-CONTAINING PROTEIN 2"/>
    <property type="match status" value="1"/>
</dbReference>
<name>A0A427YR16_9TREE</name>
<evidence type="ECO:0000313" key="4">
    <source>
        <dbReference type="Proteomes" id="UP000279259"/>
    </source>
</evidence>
<comment type="similarity">
    <text evidence="1">Belongs to the isochorismatase family.</text>
</comment>
<dbReference type="Pfam" id="PF00857">
    <property type="entry name" value="Isochorismatase"/>
    <property type="match status" value="1"/>
</dbReference>
<dbReference type="InterPro" id="IPR050993">
    <property type="entry name" value="Isochorismatase_domain"/>
</dbReference>
<proteinExistence type="inferred from homology"/>
<sequence>MSSFLRVPNPRNTVLLICDVQERLRAAVHGFDAMNGSIVKMIQAAKLLEMRVLATEQNPKAPEIGLADIPENLYLGLIPKKKVRPTVPLLSPPHLAFSWWALFSMMTPEVESIIAEHKFETAILVGIESHVCVLQTALSLLRSGLGVYVLADAVSSCNRQEVPVALSRMRQAGAVVSTSESIIFELLEPELQAHLELDQGEKSSTATALGTLLDSADKPNS</sequence>
<evidence type="ECO:0000259" key="2">
    <source>
        <dbReference type="Pfam" id="PF00857"/>
    </source>
</evidence>